<dbReference type="GeneID" id="81460592"/>
<dbReference type="GO" id="GO:0016491">
    <property type="term" value="F:oxidoreductase activity"/>
    <property type="evidence" value="ECO:0007669"/>
    <property type="project" value="InterPro"/>
</dbReference>
<keyword evidence="3 6" id="KW-0812">Transmembrane</keyword>
<dbReference type="Pfam" id="PF07690">
    <property type="entry name" value="MFS_1"/>
    <property type="match status" value="1"/>
</dbReference>
<dbReference type="GO" id="GO:0005886">
    <property type="term" value="C:plasma membrane"/>
    <property type="evidence" value="ECO:0007669"/>
    <property type="project" value="UniProtKB-SubCell"/>
</dbReference>
<comment type="subcellular location">
    <subcellularLocation>
        <location evidence="1">Cell membrane</location>
        <topology evidence="1">Multi-pass membrane protein</topology>
    </subcellularLocation>
</comment>
<reference evidence="8" key="2">
    <citation type="journal article" date="2023" name="IMA Fungus">
        <title>Comparative genomic study of the Penicillium genus elucidates a diverse pangenome and 15 lateral gene transfer events.</title>
        <authorList>
            <person name="Petersen C."/>
            <person name="Sorensen T."/>
            <person name="Nielsen M.R."/>
            <person name="Sondergaard T.E."/>
            <person name="Sorensen J.L."/>
            <person name="Fitzpatrick D.A."/>
            <person name="Frisvad J.C."/>
            <person name="Nielsen K.L."/>
        </authorList>
    </citation>
    <scope>NUCLEOTIDE SEQUENCE</scope>
    <source>
        <strain evidence="8">IBT 3081</strain>
    </source>
</reference>
<evidence type="ECO:0000256" key="3">
    <source>
        <dbReference type="ARBA" id="ARBA00022692"/>
    </source>
</evidence>
<dbReference type="EMBL" id="JAPZBT010000002">
    <property type="protein sequence ID" value="KAJ5371673.1"/>
    <property type="molecule type" value="Genomic_DNA"/>
</dbReference>
<dbReference type="InterPro" id="IPR001853">
    <property type="entry name" value="DSBA-like_thioredoxin_dom"/>
</dbReference>
<comment type="similarity">
    <text evidence="2">Belongs to the major facilitator superfamily.</text>
</comment>
<protein>
    <submittedName>
        <fullName evidence="8">Major facilitator superfamily</fullName>
    </submittedName>
</protein>
<feature type="transmembrane region" description="Helical" evidence="6">
    <location>
        <begin position="94"/>
        <end position="115"/>
    </location>
</feature>
<feature type="transmembrane region" description="Helical" evidence="6">
    <location>
        <begin position="461"/>
        <end position="487"/>
    </location>
</feature>
<organism evidence="8 9">
    <name type="scientific">Penicillium concentricum</name>
    <dbReference type="NCBI Taxonomy" id="293559"/>
    <lineage>
        <taxon>Eukaryota</taxon>
        <taxon>Fungi</taxon>
        <taxon>Dikarya</taxon>
        <taxon>Ascomycota</taxon>
        <taxon>Pezizomycotina</taxon>
        <taxon>Eurotiomycetes</taxon>
        <taxon>Eurotiomycetidae</taxon>
        <taxon>Eurotiales</taxon>
        <taxon>Aspergillaceae</taxon>
        <taxon>Penicillium</taxon>
    </lineage>
</organism>
<evidence type="ECO:0000256" key="4">
    <source>
        <dbReference type="ARBA" id="ARBA00022989"/>
    </source>
</evidence>
<dbReference type="RefSeq" id="XP_056577659.1">
    <property type="nucleotide sequence ID" value="XM_056721409.1"/>
</dbReference>
<dbReference type="FunFam" id="1.20.1250.20:FF:000082">
    <property type="entry name" value="MFS multidrug transporter, putative"/>
    <property type="match status" value="1"/>
</dbReference>
<feature type="transmembrane region" description="Helical" evidence="6">
    <location>
        <begin position="398"/>
        <end position="420"/>
    </location>
</feature>
<dbReference type="GO" id="GO:0015606">
    <property type="term" value="F:spermidine transmembrane transporter activity"/>
    <property type="evidence" value="ECO:0007669"/>
    <property type="project" value="TreeGrafter"/>
</dbReference>
<gene>
    <name evidence="8" type="ORF">N7517_003679</name>
</gene>
<dbReference type="SUPFAM" id="SSF103473">
    <property type="entry name" value="MFS general substrate transporter"/>
    <property type="match status" value="1"/>
</dbReference>
<feature type="transmembrane region" description="Helical" evidence="6">
    <location>
        <begin position="217"/>
        <end position="236"/>
    </location>
</feature>
<sequence length="683" mass="74836">MVQLEHGPKVDVHGTMEISQSSDDTLENALGTIAEKAERSETWNWDDDPSNPYNWPTSQKVLQVMMIGWAAFTTTVGVSILSPAHSQFMEEFEVGSTVAILPLSLYVFALALGPIVGGPLSETVGRYPVYIGSIGLGTVFTLGVGFAPTFSGLCVLRFLAGFCYAPTLAIAAGTLNETFKPVQRALPSAIFILTPFLGPGLGPVIGSFVVNRKGWRWTQWTTIFFAILTGITILIAKETFHPIIKRRRAKELGLELPPSSPLSSKLRLFLTISLLRPINMLLTEPIVGFICLYIACEFATLFSFFAAFPLIFQGIYHFNIEESGLVFLTIVVGCLLGTVTVILCNFFLYLPKAAKHPDGQVPPEYRLYPALIGSIGLPIGLFWFAWTSRADISWASPVVAIIVFAWGNLCVFVSTTQYLVDTYHGLTVASAMSANGLARYGLGAVFPLFTVQMYTKLGAGWASSLLGFIAVALLPVPPFSCIAFHALTTSPVFATCEIDYVPISLRDLFGLCQNTPPIAVKNKFQWINRERIYWARRFQVPMSEAIPKGFPANTSDAQLALCLLATKCPDKLVPIVKKIFRGFWEEGNSNVLTQPGFSAIFESELGAENAKLILDEFKGTEAQANLSGRTQEAFTSGAFGLPWFDCINAEGAKESFWGIDHLGRLVDFLQLDTSLDKAFRVLL</sequence>
<dbReference type="InterPro" id="IPR020846">
    <property type="entry name" value="MFS_dom"/>
</dbReference>
<evidence type="ECO:0000259" key="7">
    <source>
        <dbReference type="PROSITE" id="PS50850"/>
    </source>
</evidence>
<dbReference type="InterPro" id="IPR036249">
    <property type="entry name" value="Thioredoxin-like_sf"/>
</dbReference>
<evidence type="ECO:0000313" key="8">
    <source>
        <dbReference type="EMBL" id="KAJ5371673.1"/>
    </source>
</evidence>
<dbReference type="SUPFAM" id="SSF52833">
    <property type="entry name" value="Thioredoxin-like"/>
    <property type="match status" value="1"/>
</dbReference>
<dbReference type="Gene3D" id="1.20.1250.20">
    <property type="entry name" value="MFS general substrate transporter like domains"/>
    <property type="match status" value="1"/>
</dbReference>
<keyword evidence="4 6" id="KW-1133">Transmembrane helix</keyword>
<comment type="caution">
    <text evidence="8">The sequence shown here is derived from an EMBL/GenBank/DDBJ whole genome shotgun (WGS) entry which is preliminary data.</text>
</comment>
<feature type="transmembrane region" description="Helical" evidence="6">
    <location>
        <begin position="286"/>
        <end position="312"/>
    </location>
</feature>
<feature type="transmembrane region" description="Helical" evidence="6">
    <location>
        <begin position="324"/>
        <end position="348"/>
    </location>
</feature>
<dbReference type="PROSITE" id="PS50850">
    <property type="entry name" value="MFS"/>
    <property type="match status" value="1"/>
</dbReference>
<evidence type="ECO:0000256" key="6">
    <source>
        <dbReference type="SAM" id="Phobius"/>
    </source>
</evidence>
<feature type="transmembrane region" description="Helical" evidence="6">
    <location>
        <begin position="61"/>
        <end position="82"/>
    </location>
</feature>
<dbReference type="Proteomes" id="UP001147752">
    <property type="component" value="Unassembled WGS sequence"/>
</dbReference>
<evidence type="ECO:0000256" key="5">
    <source>
        <dbReference type="ARBA" id="ARBA00023136"/>
    </source>
</evidence>
<evidence type="ECO:0000256" key="1">
    <source>
        <dbReference type="ARBA" id="ARBA00004651"/>
    </source>
</evidence>
<dbReference type="InterPro" id="IPR011701">
    <property type="entry name" value="MFS"/>
</dbReference>
<dbReference type="AlphaFoldDB" id="A0A9W9S424"/>
<dbReference type="Gene3D" id="3.40.30.10">
    <property type="entry name" value="Glutaredoxin"/>
    <property type="match status" value="1"/>
</dbReference>
<reference evidence="8" key="1">
    <citation type="submission" date="2022-12" db="EMBL/GenBank/DDBJ databases">
        <authorList>
            <person name="Petersen C."/>
        </authorList>
    </citation>
    <scope>NUCLEOTIDE SEQUENCE</scope>
    <source>
        <strain evidence="8">IBT 3081</strain>
    </source>
</reference>
<evidence type="ECO:0000313" key="9">
    <source>
        <dbReference type="Proteomes" id="UP001147752"/>
    </source>
</evidence>
<dbReference type="CDD" id="cd17323">
    <property type="entry name" value="MFS_Tpo1_MDR_like"/>
    <property type="match status" value="1"/>
</dbReference>
<feature type="domain" description="Major facilitator superfamily (MFS) profile" evidence="7">
    <location>
        <begin position="63"/>
        <end position="490"/>
    </location>
</feature>
<dbReference type="PANTHER" id="PTHR23502:SF38">
    <property type="entry name" value="POLYAMINE TRANSPORTER 4"/>
    <property type="match status" value="1"/>
</dbReference>
<proteinExistence type="inferred from homology"/>
<feature type="transmembrane region" description="Helical" evidence="6">
    <location>
        <begin position="127"/>
        <end position="147"/>
    </location>
</feature>
<feature type="transmembrane region" description="Helical" evidence="6">
    <location>
        <begin position="426"/>
        <end position="449"/>
    </location>
</feature>
<dbReference type="InterPro" id="IPR036259">
    <property type="entry name" value="MFS_trans_sf"/>
</dbReference>
<feature type="transmembrane region" description="Helical" evidence="6">
    <location>
        <begin position="154"/>
        <end position="173"/>
    </location>
</feature>
<dbReference type="GO" id="GO:0000297">
    <property type="term" value="F:spermine transmembrane transporter activity"/>
    <property type="evidence" value="ECO:0007669"/>
    <property type="project" value="TreeGrafter"/>
</dbReference>
<evidence type="ECO:0000256" key="2">
    <source>
        <dbReference type="ARBA" id="ARBA00008335"/>
    </source>
</evidence>
<keyword evidence="9" id="KW-1185">Reference proteome</keyword>
<feature type="transmembrane region" description="Helical" evidence="6">
    <location>
        <begin position="368"/>
        <end position="386"/>
    </location>
</feature>
<name>A0A9W9S424_9EURO</name>
<dbReference type="Pfam" id="PF01323">
    <property type="entry name" value="DSBA"/>
    <property type="match status" value="1"/>
</dbReference>
<accession>A0A9W9S424</accession>
<feature type="transmembrane region" description="Helical" evidence="6">
    <location>
        <begin position="185"/>
        <end position="210"/>
    </location>
</feature>
<dbReference type="PANTHER" id="PTHR23502">
    <property type="entry name" value="MAJOR FACILITATOR SUPERFAMILY"/>
    <property type="match status" value="1"/>
</dbReference>
<keyword evidence="5 6" id="KW-0472">Membrane</keyword>
<dbReference type="OrthoDB" id="3936150at2759"/>